<dbReference type="EMBL" id="CYZE01000005">
    <property type="protein sequence ID" value="CUO32472.1"/>
    <property type="molecule type" value="Genomic_DNA"/>
</dbReference>
<dbReference type="PANTHER" id="PTHR43133">
    <property type="entry name" value="RNA POLYMERASE ECF-TYPE SIGMA FACTO"/>
    <property type="match status" value="1"/>
</dbReference>
<evidence type="ECO:0000256" key="4">
    <source>
        <dbReference type="SAM" id="MobiDB-lite"/>
    </source>
</evidence>
<reference evidence="6 7" key="1">
    <citation type="submission" date="2015-09" db="EMBL/GenBank/DDBJ databases">
        <authorList>
            <consortium name="Pathogen Informatics"/>
        </authorList>
    </citation>
    <scope>NUCLEOTIDE SEQUENCE [LARGE SCALE GENOMIC DNA]</scope>
    <source>
        <strain evidence="6 7">2789STDY5608850</strain>
    </source>
</reference>
<dbReference type="GO" id="GO:0006352">
    <property type="term" value="P:DNA-templated transcription initiation"/>
    <property type="evidence" value="ECO:0007669"/>
    <property type="project" value="InterPro"/>
</dbReference>
<dbReference type="InterPro" id="IPR007627">
    <property type="entry name" value="RNA_pol_sigma70_r2"/>
</dbReference>
<keyword evidence="2" id="KW-0731">Sigma factor</keyword>
<evidence type="ECO:0000313" key="6">
    <source>
        <dbReference type="EMBL" id="CUO32472.1"/>
    </source>
</evidence>
<sequence length="297" mass="34020">MQEPLYAKSEREEKDMNEKEQMETQKLVRLAAEGDKGALEQLLTGVQDLVFNLSLRMLGTIHDAEDVSQEILIRVMTNLASFRGESAFTTWVFRIAVNHLKNYRKSMFAQHPLSFEYYGEDIVSGKEKDIPDLTMGVDRNLLEQELKLSCTNVMLQCLDTDSRCIYILGTMFHVDSRLAAEILEISPEAYRQRLSRIKKKMAGFLDEYCGLSGKGVCSCSKRISYAIATHRVNPEKPEYTSLEENTEFLQECKTAMEEIDDRSLVFSSLPAYRTTRAARQYLDEFLKSDCYSMISNA</sequence>
<feature type="domain" description="RNA polymerase sigma-70 region 2" evidence="5">
    <location>
        <begin position="46"/>
        <end position="105"/>
    </location>
</feature>
<dbReference type="PANTHER" id="PTHR43133:SF51">
    <property type="entry name" value="RNA POLYMERASE SIGMA FACTOR"/>
    <property type="match status" value="1"/>
</dbReference>
<gene>
    <name evidence="6" type="primary">rpoE_1</name>
    <name evidence="6" type="ORF">ERS852407_02481</name>
</gene>
<keyword evidence="3" id="KW-0804">Transcription</keyword>
<keyword evidence="1" id="KW-0805">Transcription regulation</keyword>
<dbReference type="GO" id="GO:0016987">
    <property type="term" value="F:sigma factor activity"/>
    <property type="evidence" value="ECO:0007669"/>
    <property type="project" value="UniProtKB-KW"/>
</dbReference>
<protein>
    <submittedName>
        <fullName evidence="6">Sigma-70 family RNA polymerase sigma factor</fullName>
    </submittedName>
</protein>
<dbReference type="SUPFAM" id="SSF88946">
    <property type="entry name" value="Sigma2 domain of RNA polymerase sigma factors"/>
    <property type="match status" value="1"/>
</dbReference>
<dbReference type="InterPro" id="IPR013325">
    <property type="entry name" value="RNA_pol_sigma_r2"/>
</dbReference>
<evidence type="ECO:0000259" key="5">
    <source>
        <dbReference type="Pfam" id="PF04542"/>
    </source>
</evidence>
<feature type="compositionally biased region" description="Basic and acidic residues" evidence="4">
    <location>
        <begin position="8"/>
        <end position="20"/>
    </location>
</feature>
<dbReference type="AlphaFoldDB" id="A0A174E3K1"/>
<evidence type="ECO:0000256" key="1">
    <source>
        <dbReference type="ARBA" id="ARBA00023015"/>
    </source>
</evidence>
<dbReference type="NCBIfam" id="TIGR02937">
    <property type="entry name" value="sigma70-ECF"/>
    <property type="match status" value="1"/>
</dbReference>
<dbReference type="Pfam" id="PF04542">
    <property type="entry name" value="Sigma70_r2"/>
    <property type="match status" value="1"/>
</dbReference>
<organism evidence="6 7">
    <name type="scientific">Hungatella hathewayi</name>
    <dbReference type="NCBI Taxonomy" id="154046"/>
    <lineage>
        <taxon>Bacteria</taxon>
        <taxon>Bacillati</taxon>
        <taxon>Bacillota</taxon>
        <taxon>Clostridia</taxon>
        <taxon>Lachnospirales</taxon>
        <taxon>Lachnospiraceae</taxon>
        <taxon>Hungatella</taxon>
    </lineage>
</organism>
<evidence type="ECO:0000256" key="3">
    <source>
        <dbReference type="ARBA" id="ARBA00023163"/>
    </source>
</evidence>
<evidence type="ECO:0000256" key="2">
    <source>
        <dbReference type="ARBA" id="ARBA00023082"/>
    </source>
</evidence>
<dbReference type="Gene3D" id="1.10.1740.10">
    <property type="match status" value="1"/>
</dbReference>
<evidence type="ECO:0000313" key="7">
    <source>
        <dbReference type="Proteomes" id="UP000095651"/>
    </source>
</evidence>
<feature type="region of interest" description="Disordered" evidence="4">
    <location>
        <begin position="1"/>
        <end position="20"/>
    </location>
</feature>
<name>A0A174E3K1_9FIRM</name>
<proteinExistence type="predicted"/>
<dbReference type="InterPro" id="IPR039425">
    <property type="entry name" value="RNA_pol_sigma-70-like"/>
</dbReference>
<dbReference type="Proteomes" id="UP000095651">
    <property type="component" value="Unassembled WGS sequence"/>
</dbReference>
<accession>A0A174E3K1</accession>
<dbReference type="InterPro" id="IPR014284">
    <property type="entry name" value="RNA_pol_sigma-70_dom"/>
</dbReference>